<evidence type="ECO:0000313" key="2">
    <source>
        <dbReference type="EMBL" id="CAE8591123.1"/>
    </source>
</evidence>
<dbReference type="AlphaFoldDB" id="A0A813DX55"/>
<dbReference type="EMBL" id="CAJNNV010004707">
    <property type="protein sequence ID" value="CAE8591123.1"/>
    <property type="molecule type" value="Genomic_DNA"/>
</dbReference>
<comment type="caution">
    <text evidence="2">The sequence shown here is derived from an EMBL/GenBank/DDBJ whole genome shotgun (WGS) entry which is preliminary data.</text>
</comment>
<dbReference type="OMA" id="TFKHTDP"/>
<feature type="region of interest" description="Disordered" evidence="1">
    <location>
        <begin position="159"/>
        <end position="209"/>
    </location>
</feature>
<keyword evidence="3" id="KW-1185">Reference proteome</keyword>
<evidence type="ECO:0008006" key="4">
    <source>
        <dbReference type="Google" id="ProtNLM"/>
    </source>
</evidence>
<reference evidence="2" key="1">
    <citation type="submission" date="2021-02" db="EMBL/GenBank/DDBJ databases">
        <authorList>
            <person name="Dougan E. K."/>
            <person name="Rhodes N."/>
            <person name="Thang M."/>
            <person name="Chan C."/>
        </authorList>
    </citation>
    <scope>NUCLEOTIDE SEQUENCE</scope>
</reference>
<dbReference type="Proteomes" id="UP000654075">
    <property type="component" value="Unassembled WGS sequence"/>
</dbReference>
<feature type="non-terminal residue" evidence="2">
    <location>
        <position position="1"/>
    </location>
</feature>
<feature type="compositionally biased region" description="Low complexity" evidence="1">
    <location>
        <begin position="180"/>
        <end position="209"/>
    </location>
</feature>
<proteinExistence type="predicted"/>
<organism evidence="2 3">
    <name type="scientific">Polarella glacialis</name>
    <name type="common">Dinoflagellate</name>
    <dbReference type="NCBI Taxonomy" id="89957"/>
    <lineage>
        <taxon>Eukaryota</taxon>
        <taxon>Sar</taxon>
        <taxon>Alveolata</taxon>
        <taxon>Dinophyceae</taxon>
        <taxon>Suessiales</taxon>
        <taxon>Suessiaceae</taxon>
        <taxon>Polarella</taxon>
    </lineage>
</organism>
<dbReference type="SUPFAM" id="SSF47391">
    <property type="entry name" value="Dimerization-anchoring domain of cAMP-dependent PK regulatory subunit"/>
    <property type="match status" value="1"/>
</dbReference>
<name>A0A813DX55_POLGL</name>
<accession>A0A813DX55</accession>
<protein>
    <recommendedName>
        <fullName evidence="4">RIIa domain-containing protein</fullName>
    </recommendedName>
</protein>
<gene>
    <name evidence="2" type="ORF">PGLA1383_LOCUS9814</name>
</gene>
<evidence type="ECO:0000256" key="1">
    <source>
        <dbReference type="SAM" id="MobiDB-lite"/>
    </source>
</evidence>
<sequence length="209" mass="22465">MEVNLLSKLNIDPDSILSIRAGTVRRQAQISSGRPFRFPKISMDENPLKIDILKQVGTAYLVMKPGEEQYKVLFAGEMGDMSCEVEVKKSEGGEAVAAKEAADDKKVEASASAKDAKDYLEGHQVLQFVQAVLQTVIKEKPANPYEYMARHFMSGYAKDDQRASVSAAAPANRAPPEPPAADTKPAPTPAEDAPAEAAKAAPPAEEAKP</sequence>
<evidence type="ECO:0000313" key="3">
    <source>
        <dbReference type="Proteomes" id="UP000654075"/>
    </source>
</evidence>
<dbReference type="CDD" id="cd22961">
    <property type="entry name" value="DD_TEX55-like"/>
    <property type="match status" value="1"/>
</dbReference>